<comment type="caution">
    <text evidence="5">The sequence shown here is derived from an EMBL/GenBank/DDBJ whole genome shotgun (WGS) entry which is preliminary data.</text>
</comment>
<protein>
    <recommendedName>
        <fullName evidence="7">Calcineurin-like phosphoesterase domain-containing protein</fullName>
    </recommendedName>
</protein>
<feature type="compositionally biased region" description="Basic and acidic residues" evidence="1">
    <location>
        <begin position="31"/>
        <end position="43"/>
    </location>
</feature>
<feature type="region of interest" description="Disordered" evidence="1">
    <location>
        <begin position="31"/>
        <end position="50"/>
    </location>
</feature>
<dbReference type="InterPro" id="IPR006179">
    <property type="entry name" value="5_nucleotidase/apyrase"/>
</dbReference>
<gene>
    <name evidence="5" type="ORF">P691DRAFT_806595</name>
</gene>
<evidence type="ECO:0000313" key="5">
    <source>
        <dbReference type="EMBL" id="KAF9444855.1"/>
    </source>
</evidence>
<dbReference type="GO" id="GO:0005576">
    <property type="term" value="C:extracellular region"/>
    <property type="evidence" value="ECO:0007669"/>
    <property type="project" value="UniProtKB-ARBA"/>
</dbReference>
<dbReference type="AlphaFoldDB" id="A0A9P5X693"/>
<evidence type="ECO:0000259" key="4">
    <source>
        <dbReference type="Pfam" id="PF21953"/>
    </source>
</evidence>
<dbReference type="SUPFAM" id="SSF56300">
    <property type="entry name" value="Metallo-dependent phosphatases"/>
    <property type="match status" value="1"/>
</dbReference>
<dbReference type="GO" id="GO:0016787">
    <property type="term" value="F:hydrolase activity"/>
    <property type="evidence" value="ECO:0007669"/>
    <property type="project" value="InterPro"/>
</dbReference>
<evidence type="ECO:0000313" key="6">
    <source>
        <dbReference type="Proteomes" id="UP000807342"/>
    </source>
</evidence>
<dbReference type="SUPFAM" id="SSF55816">
    <property type="entry name" value="5'-nucleotidase (syn. UDP-sugar hydrolase), C-terminal domain"/>
    <property type="match status" value="1"/>
</dbReference>
<evidence type="ECO:0000256" key="2">
    <source>
        <dbReference type="SAM" id="SignalP"/>
    </source>
</evidence>
<accession>A0A9P5X693</accession>
<dbReference type="GO" id="GO:0009166">
    <property type="term" value="P:nucleotide catabolic process"/>
    <property type="evidence" value="ECO:0007669"/>
    <property type="project" value="InterPro"/>
</dbReference>
<dbReference type="FunFam" id="3.60.21.10:FF:000043">
    <property type="entry name" value="Ser/Thr protein phosphatase family"/>
    <property type="match status" value="1"/>
</dbReference>
<feature type="signal peptide" evidence="2">
    <location>
        <begin position="1"/>
        <end position="25"/>
    </location>
</feature>
<reference evidence="5" key="1">
    <citation type="submission" date="2020-11" db="EMBL/GenBank/DDBJ databases">
        <authorList>
            <consortium name="DOE Joint Genome Institute"/>
            <person name="Ahrendt S."/>
            <person name="Riley R."/>
            <person name="Andreopoulos W."/>
            <person name="Labutti K."/>
            <person name="Pangilinan J."/>
            <person name="Ruiz-Duenas F.J."/>
            <person name="Barrasa J.M."/>
            <person name="Sanchez-Garcia M."/>
            <person name="Camarero S."/>
            <person name="Miyauchi S."/>
            <person name="Serrano A."/>
            <person name="Linde D."/>
            <person name="Babiker R."/>
            <person name="Drula E."/>
            <person name="Ayuso-Fernandez I."/>
            <person name="Pacheco R."/>
            <person name="Padilla G."/>
            <person name="Ferreira P."/>
            <person name="Barriuso J."/>
            <person name="Kellner H."/>
            <person name="Castanera R."/>
            <person name="Alfaro M."/>
            <person name="Ramirez L."/>
            <person name="Pisabarro A.G."/>
            <person name="Kuo A."/>
            <person name="Tritt A."/>
            <person name="Lipzen A."/>
            <person name="He G."/>
            <person name="Yan M."/>
            <person name="Ng V."/>
            <person name="Cullen D."/>
            <person name="Martin F."/>
            <person name="Rosso M.-N."/>
            <person name="Henrissat B."/>
            <person name="Hibbett D."/>
            <person name="Martinez A.T."/>
            <person name="Grigoriev I.V."/>
        </authorList>
    </citation>
    <scope>NUCLEOTIDE SEQUENCE</scope>
    <source>
        <strain evidence="5">MF-IS2</strain>
    </source>
</reference>
<dbReference type="InterPro" id="IPR004843">
    <property type="entry name" value="Calcineurin-like_PHP"/>
</dbReference>
<dbReference type="Proteomes" id="UP000807342">
    <property type="component" value="Unassembled WGS sequence"/>
</dbReference>
<dbReference type="Pfam" id="PF21953">
    <property type="entry name" value="NadN_nucleosid_C"/>
    <property type="match status" value="1"/>
</dbReference>
<keyword evidence="6" id="KW-1185">Reference proteome</keyword>
<proteinExistence type="predicted"/>
<dbReference type="CDD" id="cd07407">
    <property type="entry name" value="MPP_YHR202W_N"/>
    <property type="match status" value="1"/>
</dbReference>
<dbReference type="GO" id="GO:0005829">
    <property type="term" value="C:cytosol"/>
    <property type="evidence" value="ECO:0007669"/>
    <property type="project" value="TreeGrafter"/>
</dbReference>
<feature type="domain" description="Putative 5'-nucleotidase C-terminal" evidence="4">
    <location>
        <begin position="390"/>
        <end position="594"/>
    </location>
</feature>
<dbReference type="EMBL" id="MU151343">
    <property type="protein sequence ID" value="KAF9444855.1"/>
    <property type="molecule type" value="Genomic_DNA"/>
</dbReference>
<organism evidence="5 6">
    <name type="scientific">Macrolepiota fuliginosa MF-IS2</name>
    <dbReference type="NCBI Taxonomy" id="1400762"/>
    <lineage>
        <taxon>Eukaryota</taxon>
        <taxon>Fungi</taxon>
        <taxon>Dikarya</taxon>
        <taxon>Basidiomycota</taxon>
        <taxon>Agaricomycotina</taxon>
        <taxon>Agaricomycetes</taxon>
        <taxon>Agaricomycetidae</taxon>
        <taxon>Agaricales</taxon>
        <taxon>Agaricineae</taxon>
        <taxon>Agaricaceae</taxon>
        <taxon>Macrolepiota</taxon>
    </lineage>
</organism>
<dbReference type="InterPro" id="IPR014485">
    <property type="entry name" value="Pesterase_C1039"/>
</dbReference>
<dbReference type="PANTHER" id="PTHR11575">
    <property type="entry name" value="5'-NUCLEOTIDASE-RELATED"/>
    <property type="match status" value="1"/>
</dbReference>
<name>A0A9P5X693_9AGAR</name>
<feature type="chain" id="PRO_5040444802" description="Calcineurin-like phosphoesterase domain-containing protein" evidence="2">
    <location>
        <begin position="26"/>
        <end position="632"/>
    </location>
</feature>
<dbReference type="PANTHER" id="PTHR11575:SF22">
    <property type="entry name" value="ADL392WP"/>
    <property type="match status" value="1"/>
</dbReference>
<dbReference type="OrthoDB" id="7722975at2759"/>
<dbReference type="InterPro" id="IPR053828">
    <property type="entry name" value="Nucleosidase_C"/>
</dbReference>
<dbReference type="InterPro" id="IPR029052">
    <property type="entry name" value="Metallo-depent_PP-like"/>
</dbReference>
<keyword evidence="2" id="KW-0732">Signal</keyword>
<dbReference type="Gene3D" id="3.90.780.10">
    <property type="entry name" value="5'-Nucleotidase, C-terminal domain"/>
    <property type="match status" value="2"/>
</dbReference>
<dbReference type="Gene3D" id="3.60.21.10">
    <property type="match status" value="1"/>
</dbReference>
<evidence type="ECO:0000256" key="1">
    <source>
        <dbReference type="SAM" id="MobiDB-lite"/>
    </source>
</evidence>
<dbReference type="InterPro" id="IPR036907">
    <property type="entry name" value="5'-Nucleotdase_C_sf"/>
</dbReference>
<evidence type="ECO:0000259" key="3">
    <source>
        <dbReference type="Pfam" id="PF00149"/>
    </source>
</evidence>
<dbReference type="PIRSF" id="PIRSF017316">
    <property type="entry name" value="Pesterase_C1039"/>
    <property type="match status" value="1"/>
</dbReference>
<dbReference type="InterPro" id="IPR041823">
    <property type="entry name" value="YHR202W_N"/>
</dbReference>
<feature type="domain" description="Calcineurin-like phosphoesterase" evidence="3">
    <location>
        <begin position="64"/>
        <end position="296"/>
    </location>
</feature>
<dbReference type="Pfam" id="PF00149">
    <property type="entry name" value="Metallophos"/>
    <property type="match status" value="1"/>
</dbReference>
<sequence length="632" mass="71078">MGIQLWWFSFLGLVLPGLLVDACDGGHNHARRDDNGHTHDEYAHPTPHAALTPPTRPLEWGDINFIHTTDSHGWLLGHQKATFPEPNYSGTLGDFSSFVTHMKELADERNVDLLLIDSGDVHDGTGLSDGFPPGGVDAQDANEFIKKLPYDAMTIGNHELYVYNDTLDMYQNFAPALKGRYLSSNVNITITDQDGNAVSVPVGERFTKFTTKLGRKITSVGVLFDFTANDKGTTVQKVADMVKESWFLDAIQEEPDLFLLIGHMPVSRDNWPLVFNAVRAVHPTTPIVILGGHTHIRDCVQFDGRSMALESGRYLETVGWLSANLDKKGSTADIKFSRRYLDANRVTYEFHSQKNHRNFDTQLGQQITEGLHGLFDRFNLGFTFGTAPQDFFLSRVPYPSNGSLLSLFIDKALPTALQLNNPKTSKPTLFMINSFFLRFDLYVGPFTRDDQFQIASFVDSFLYLPDVPLSLAMEAVKALNNPPPQSRRSPSGEESLEERYFDTIEEYKRGDVERIRREWLKKMDRRVGNERRQGNLTLGYVTQDSCPGVGDDTLHEPLPEFDVPQYISSVVPVDTTPDTLVEFVFIDFIETRLLNILNSLQSVKVYATSDALKYSDVLSNAVLGIYAQQAWN</sequence>
<evidence type="ECO:0008006" key="7">
    <source>
        <dbReference type="Google" id="ProtNLM"/>
    </source>
</evidence>